<reference evidence="1 2" key="3">
    <citation type="submission" date="2019-11" db="EMBL/GenBank/DDBJ databases">
        <title>A de novo genome assembly of a pear dwarfing rootstock.</title>
        <authorList>
            <person name="Wang F."/>
            <person name="Wang J."/>
            <person name="Li S."/>
            <person name="Zhang Y."/>
            <person name="Fang M."/>
            <person name="Ma L."/>
            <person name="Zhao Y."/>
            <person name="Jiang S."/>
        </authorList>
    </citation>
    <scope>NUCLEOTIDE SEQUENCE [LARGE SCALE GENOMIC DNA]</scope>
    <source>
        <strain evidence="1">S2</strain>
        <tissue evidence="1">Leaf</tissue>
    </source>
</reference>
<proteinExistence type="predicted"/>
<dbReference type="EMBL" id="SMOL01000143">
    <property type="protein sequence ID" value="KAB2631315.1"/>
    <property type="molecule type" value="Genomic_DNA"/>
</dbReference>
<keyword evidence="2" id="KW-1185">Reference proteome</keyword>
<evidence type="ECO:0000313" key="1">
    <source>
        <dbReference type="EMBL" id="KAB2631315.1"/>
    </source>
</evidence>
<reference evidence="1 2" key="1">
    <citation type="submission" date="2019-09" db="EMBL/GenBank/DDBJ databases">
        <authorList>
            <person name="Ou C."/>
        </authorList>
    </citation>
    <scope>NUCLEOTIDE SEQUENCE [LARGE SCALE GENOMIC DNA]</scope>
    <source>
        <strain evidence="1">S2</strain>
        <tissue evidence="1">Leaf</tissue>
    </source>
</reference>
<gene>
    <name evidence="1" type="ORF">D8674_008834</name>
</gene>
<comment type="caution">
    <text evidence="1">The sequence shown here is derived from an EMBL/GenBank/DDBJ whole genome shotgun (WGS) entry which is preliminary data.</text>
</comment>
<protein>
    <submittedName>
        <fullName evidence="1">Transcription factor PERIANTHIA-like</fullName>
    </submittedName>
</protein>
<organism evidence="1 2">
    <name type="scientific">Pyrus ussuriensis x Pyrus communis</name>
    <dbReference type="NCBI Taxonomy" id="2448454"/>
    <lineage>
        <taxon>Eukaryota</taxon>
        <taxon>Viridiplantae</taxon>
        <taxon>Streptophyta</taxon>
        <taxon>Embryophyta</taxon>
        <taxon>Tracheophyta</taxon>
        <taxon>Spermatophyta</taxon>
        <taxon>Magnoliopsida</taxon>
        <taxon>eudicotyledons</taxon>
        <taxon>Gunneridae</taxon>
        <taxon>Pentapetalae</taxon>
        <taxon>rosids</taxon>
        <taxon>fabids</taxon>
        <taxon>Rosales</taxon>
        <taxon>Rosaceae</taxon>
        <taxon>Amygdaloideae</taxon>
        <taxon>Maleae</taxon>
        <taxon>Pyrus</taxon>
    </lineage>
</organism>
<sequence>MQSFKATSTNPEFYSHSSFYFRGDDSDRNQRHFTDLGELEQSATAFPHDDAVVLSPSSMFSLKANNVGSVPDSLHYGTLNVRRCLDIGSTITGTGGRGFVDTRQ</sequence>
<evidence type="ECO:0000313" key="2">
    <source>
        <dbReference type="Proteomes" id="UP000327157"/>
    </source>
</evidence>
<dbReference type="Proteomes" id="UP000327157">
    <property type="component" value="Chromosome 12"/>
</dbReference>
<reference evidence="2" key="2">
    <citation type="submission" date="2019-10" db="EMBL/GenBank/DDBJ databases">
        <title>A de novo genome assembly of a pear dwarfing rootstock.</title>
        <authorList>
            <person name="Wang F."/>
            <person name="Wang J."/>
            <person name="Li S."/>
            <person name="Zhang Y."/>
            <person name="Fang M."/>
            <person name="Ma L."/>
            <person name="Zhao Y."/>
            <person name="Jiang S."/>
        </authorList>
    </citation>
    <scope>NUCLEOTIDE SEQUENCE [LARGE SCALE GENOMIC DNA]</scope>
</reference>
<name>A0A5N5HTW7_9ROSA</name>
<dbReference type="AlphaFoldDB" id="A0A5N5HTW7"/>
<accession>A0A5N5HTW7</accession>
<dbReference type="OrthoDB" id="1808836at2759"/>